<dbReference type="PANTHER" id="PTHR43335">
    <property type="entry name" value="ABC TRANSPORTER, ATP-BINDING PROTEIN"/>
    <property type="match status" value="1"/>
</dbReference>
<feature type="compositionally biased region" description="Low complexity" evidence="5">
    <location>
        <begin position="353"/>
        <end position="362"/>
    </location>
</feature>
<dbReference type="SUPFAM" id="SSF52540">
    <property type="entry name" value="P-loop containing nucleoside triphosphate hydrolases"/>
    <property type="match status" value="1"/>
</dbReference>
<comment type="caution">
    <text evidence="8">The sequence shown here is derived from an EMBL/GenBank/DDBJ whole genome shotgun (WGS) entry which is preliminary data.</text>
</comment>
<feature type="region of interest" description="Disordered" evidence="5">
    <location>
        <begin position="289"/>
        <end position="658"/>
    </location>
</feature>
<dbReference type="Proteomes" id="UP000585836">
    <property type="component" value="Unassembled WGS sequence"/>
</dbReference>
<feature type="compositionally biased region" description="Low complexity" evidence="5">
    <location>
        <begin position="392"/>
        <end position="409"/>
    </location>
</feature>
<dbReference type="RefSeq" id="WP_184969983.1">
    <property type="nucleotide sequence ID" value="NZ_BAAAWF010000115.1"/>
</dbReference>
<dbReference type="PROSITE" id="PS50893">
    <property type="entry name" value="ABC_TRANSPORTER_2"/>
    <property type="match status" value="1"/>
</dbReference>
<protein>
    <submittedName>
        <fullName evidence="8">ABC-type multidrug transport system ATPase subunit</fullName>
    </submittedName>
</protein>
<dbReference type="Gene3D" id="3.40.50.300">
    <property type="entry name" value="P-loop containing nucleotide triphosphate hydrolases"/>
    <property type="match status" value="1"/>
</dbReference>
<dbReference type="Pfam" id="PF00005">
    <property type="entry name" value="ABC_tran"/>
    <property type="match status" value="1"/>
</dbReference>
<keyword evidence="3" id="KW-0547">Nucleotide-binding</keyword>
<evidence type="ECO:0000259" key="7">
    <source>
        <dbReference type="PROSITE" id="PS50893"/>
    </source>
</evidence>
<evidence type="ECO:0000256" key="6">
    <source>
        <dbReference type="SAM" id="Phobius"/>
    </source>
</evidence>
<evidence type="ECO:0000256" key="5">
    <source>
        <dbReference type="SAM" id="MobiDB-lite"/>
    </source>
</evidence>
<sequence>MIQAFGLTSNPRKAHPPAVDDISFEARAGHVTALLGGADAGKTTTLKLMLELQPGRGSTYFRGRPLHRIAHPSREVGVLLGDVPGHPARSVRGHLRMLCAASGVPARRADEVLEVVGLVSFREERLGTLSRGMDRRLGLACALLPDPHTLVLDEPTDGLSTREAQWLHGMLRAHAAQGGTVLFTTADPKEAARTTDRVVTLDGGRLVADQETRAFARTRLRPRVAVRSPHAPRLAALLTKDARTARRSVEVVREGGNRLSVYGSTTADIGEIAFRNGILVHQLADELGDMGPGAGADGGAWSAEPGQAEPDSPQADRRATPERGEERRGPAASGGPHADRERAPAGHGRAGRGRALPGRPAGQSAPASASEPGRAALVGSAEGQSRAADALPTEPARARPATPREATTAGFPATEPRTAGPAGEPDTEALGLSPAAAARDRSAREPDIRAPGLPSEHVTASGYPPGQREHTPADPSATMTERAAPGPLPVDERRSAAGSPAPERVRVTDGARSASGRTPEQGAEPDRPVTVSGAPVQHASPTAASAATSSADGAVYDVSTSEGESAPDAAPGRAVGRSADPAPASDAALGGDASAAERQTGGTGAPAATVAGARSLLPGARNPGAGQPQADRPGRTDEPRTPAASSALPPPITVRPGRSPLRPLRYEIRRAAGIGTGFLTCGAVLVVSALTAVLLARIGHTPQARLFAAWPRELPLPPAALAAGLLGALAFGDEFRHPALAADRGTVPRRLGLLTAKLLVSGATAVLLAFLTVGCDAEVLYVVYGRELTEAPADWLSLTASWFGLVVGCAWAGVLAAGVFRSTTAGLAAVLAVPVLIGPVVHKALQGPATRMAADFPVRLREVFLLQWPFGGDRYLLAAARILAQPVAAALALSLTGLLCAYLLTALRTRLR</sequence>
<dbReference type="AlphaFoldDB" id="A0A7W9PY70"/>
<accession>A0A7W9PY70</accession>
<reference evidence="8 9" key="1">
    <citation type="submission" date="2020-08" db="EMBL/GenBank/DDBJ databases">
        <title>Genomic Encyclopedia of Type Strains, Phase III (KMG-III): the genomes of soil and plant-associated and newly described type strains.</title>
        <authorList>
            <person name="Whitman W."/>
        </authorList>
    </citation>
    <scope>NUCLEOTIDE SEQUENCE [LARGE SCALE GENOMIC DNA]</scope>
    <source>
        <strain evidence="8 9">CECT 3313</strain>
    </source>
</reference>
<evidence type="ECO:0000256" key="1">
    <source>
        <dbReference type="ARBA" id="ARBA00005417"/>
    </source>
</evidence>
<proteinExistence type="inferred from homology"/>
<keyword evidence="4" id="KW-0067">ATP-binding</keyword>
<dbReference type="InterPro" id="IPR027417">
    <property type="entry name" value="P-loop_NTPase"/>
</dbReference>
<feature type="transmembrane region" description="Helical" evidence="6">
    <location>
        <begin position="882"/>
        <end position="904"/>
    </location>
</feature>
<feature type="compositionally biased region" description="Low complexity" evidence="5">
    <location>
        <begin position="578"/>
        <end position="596"/>
    </location>
</feature>
<dbReference type="GO" id="GO:0016887">
    <property type="term" value="F:ATP hydrolysis activity"/>
    <property type="evidence" value="ECO:0007669"/>
    <property type="project" value="InterPro"/>
</dbReference>
<dbReference type="GO" id="GO:0005524">
    <property type="term" value="F:ATP binding"/>
    <property type="evidence" value="ECO:0007669"/>
    <property type="project" value="UniProtKB-KW"/>
</dbReference>
<organism evidence="8 9">
    <name type="scientific">Streptomyces echinatus</name>
    <dbReference type="NCBI Taxonomy" id="67293"/>
    <lineage>
        <taxon>Bacteria</taxon>
        <taxon>Bacillati</taxon>
        <taxon>Actinomycetota</taxon>
        <taxon>Actinomycetes</taxon>
        <taxon>Kitasatosporales</taxon>
        <taxon>Streptomycetaceae</taxon>
        <taxon>Streptomyces</taxon>
    </lineage>
</organism>
<feature type="transmembrane region" description="Helical" evidence="6">
    <location>
        <begin position="824"/>
        <end position="842"/>
    </location>
</feature>
<dbReference type="InterPro" id="IPR003439">
    <property type="entry name" value="ABC_transporter-like_ATP-bd"/>
</dbReference>
<evidence type="ECO:0000256" key="2">
    <source>
        <dbReference type="ARBA" id="ARBA00022448"/>
    </source>
</evidence>
<gene>
    <name evidence="8" type="ORF">FHS34_005467</name>
</gene>
<feature type="compositionally biased region" description="Basic and acidic residues" evidence="5">
    <location>
        <begin position="314"/>
        <end position="329"/>
    </location>
</feature>
<feature type="transmembrane region" description="Helical" evidence="6">
    <location>
        <begin position="671"/>
        <end position="696"/>
    </location>
</feature>
<keyword evidence="6" id="KW-0472">Membrane</keyword>
<feature type="compositionally biased region" description="Basic and acidic residues" evidence="5">
    <location>
        <begin position="438"/>
        <end position="448"/>
    </location>
</feature>
<feature type="domain" description="ABC transporter" evidence="7">
    <location>
        <begin position="2"/>
        <end position="228"/>
    </location>
</feature>
<feature type="compositionally biased region" description="Low complexity" evidence="5">
    <location>
        <begin position="539"/>
        <end position="551"/>
    </location>
</feature>
<evidence type="ECO:0000256" key="4">
    <source>
        <dbReference type="ARBA" id="ARBA00022840"/>
    </source>
</evidence>
<evidence type="ECO:0000313" key="9">
    <source>
        <dbReference type="Proteomes" id="UP000585836"/>
    </source>
</evidence>
<keyword evidence="2" id="KW-0813">Transport</keyword>
<dbReference type="PANTHER" id="PTHR43335:SF4">
    <property type="entry name" value="ABC TRANSPORTER, ATP-BINDING PROTEIN"/>
    <property type="match status" value="1"/>
</dbReference>
<dbReference type="SMART" id="SM00382">
    <property type="entry name" value="AAA"/>
    <property type="match status" value="1"/>
</dbReference>
<dbReference type="InterPro" id="IPR003593">
    <property type="entry name" value="AAA+_ATPase"/>
</dbReference>
<feature type="transmembrane region" description="Helical" evidence="6">
    <location>
        <begin position="758"/>
        <end position="783"/>
    </location>
</feature>
<comment type="similarity">
    <text evidence="1">Belongs to the ABC transporter superfamily.</text>
</comment>
<feature type="transmembrane region" description="Helical" evidence="6">
    <location>
        <begin position="795"/>
        <end position="817"/>
    </location>
</feature>
<keyword evidence="6" id="KW-1133">Transmembrane helix</keyword>
<evidence type="ECO:0000313" key="8">
    <source>
        <dbReference type="EMBL" id="MBB5929976.1"/>
    </source>
</evidence>
<keyword evidence="9" id="KW-1185">Reference proteome</keyword>
<keyword evidence="6" id="KW-0812">Transmembrane</keyword>
<evidence type="ECO:0000256" key="3">
    <source>
        <dbReference type="ARBA" id="ARBA00022741"/>
    </source>
</evidence>
<name>A0A7W9PY70_9ACTN</name>
<dbReference type="EMBL" id="JACHJK010000010">
    <property type="protein sequence ID" value="MBB5929976.1"/>
    <property type="molecule type" value="Genomic_DNA"/>
</dbReference>